<accession>A0A3L7JWR0</accession>
<dbReference type="PANTHER" id="PTHR48475">
    <property type="entry name" value="RIBONUCLEASE H"/>
    <property type="match status" value="1"/>
</dbReference>
<keyword evidence="2" id="KW-0695">RNA-directed DNA polymerase</keyword>
<dbReference type="Proteomes" id="UP000276770">
    <property type="component" value="Unassembled WGS sequence"/>
</dbReference>
<keyword evidence="2" id="KW-0548">Nucleotidyltransferase</keyword>
<dbReference type="InterPro" id="IPR036397">
    <property type="entry name" value="RNaseH_sf"/>
</dbReference>
<evidence type="ECO:0000259" key="1">
    <source>
        <dbReference type="PROSITE" id="PS50879"/>
    </source>
</evidence>
<dbReference type="Gene3D" id="3.30.420.10">
    <property type="entry name" value="Ribonuclease H-like superfamily/Ribonuclease H"/>
    <property type="match status" value="1"/>
</dbReference>
<dbReference type="SUPFAM" id="SSF53098">
    <property type="entry name" value="Ribonuclease H-like"/>
    <property type="match status" value="1"/>
</dbReference>
<dbReference type="GO" id="GO:0003676">
    <property type="term" value="F:nucleic acid binding"/>
    <property type="evidence" value="ECO:0007669"/>
    <property type="project" value="InterPro"/>
</dbReference>
<keyword evidence="3" id="KW-1185">Reference proteome</keyword>
<dbReference type="GO" id="GO:0004523">
    <property type="term" value="F:RNA-DNA hybrid ribonuclease activity"/>
    <property type="evidence" value="ECO:0007669"/>
    <property type="project" value="InterPro"/>
</dbReference>
<gene>
    <name evidence="2" type="ORF">D9X91_11750</name>
</gene>
<reference evidence="2 3" key="1">
    <citation type="submission" date="2018-10" db="EMBL/GenBank/DDBJ databases">
        <title>Falsibacillus sp. genome draft.</title>
        <authorList>
            <person name="Shi S."/>
        </authorList>
    </citation>
    <scope>NUCLEOTIDE SEQUENCE [LARGE SCALE GENOMIC DNA]</scope>
    <source>
        <strain evidence="2 3">GY 10110</strain>
    </source>
</reference>
<protein>
    <submittedName>
        <fullName evidence="2">Reverse transcriptase-like protein</fullName>
    </submittedName>
</protein>
<dbReference type="RefSeq" id="WP_121680819.1">
    <property type="nucleotide sequence ID" value="NZ_RCVZ01000007.1"/>
</dbReference>
<sequence>MNAKIIWLYKGPVTIELESEFIPFEKIEVLLKDINRTGRVKDITIEDEMGNKWNQKEFSKLQSKVEEEAHNVVVYFDGGYNKDERIAGVGVVIYYEKGNDSWRIRMNERLEQLESNNEAEYAALYTSLSVLQELDVAKIPCTFRGDSHVVLNQLSGEWPCFDDQLNKWLDRIEEKIKELGIKFIAEPIHRNENKEADKLASQAIENISVYSHAQINQSDE</sequence>
<name>A0A3L7JWR0_9BACI</name>
<dbReference type="NCBIfam" id="NF005822">
    <property type="entry name" value="PRK07708.1"/>
    <property type="match status" value="1"/>
</dbReference>
<dbReference type="EMBL" id="RCVZ01000007">
    <property type="protein sequence ID" value="RLQ95163.1"/>
    <property type="molecule type" value="Genomic_DNA"/>
</dbReference>
<dbReference type="Pfam" id="PF13456">
    <property type="entry name" value="RVT_3"/>
    <property type="match status" value="1"/>
</dbReference>
<dbReference type="AlphaFoldDB" id="A0A3L7JWR0"/>
<organism evidence="2 3">
    <name type="scientific">Falsibacillus albus</name>
    <dbReference type="NCBI Taxonomy" id="2478915"/>
    <lineage>
        <taxon>Bacteria</taxon>
        <taxon>Bacillati</taxon>
        <taxon>Bacillota</taxon>
        <taxon>Bacilli</taxon>
        <taxon>Bacillales</taxon>
        <taxon>Bacillaceae</taxon>
        <taxon>Falsibacillus</taxon>
    </lineage>
</organism>
<proteinExistence type="predicted"/>
<evidence type="ECO:0000313" key="2">
    <source>
        <dbReference type="EMBL" id="RLQ95163.1"/>
    </source>
</evidence>
<evidence type="ECO:0000313" key="3">
    <source>
        <dbReference type="Proteomes" id="UP000276770"/>
    </source>
</evidence>
<dbReference type="PANTHER" id="PTHR48475:SF1">
    <property type="entry name" value="RNASE H TYPE-1 DOMAIN-CONTAINING PROTEIN"/>
    <property type="match status" value="1"/>
</dbReference>
<dbReference type="GO" id="GO:0003964">
    <property type="term" value="F:RNA-directed DNA polymerase activity"/>
    <property type="evidence" value="ECO:0007669"/>
    <property type="project" value="UniProtKB-KW"/>
</dbReference>
<dbReference type="InterPro" id="IPR002156">
    <property type="entry name" value="RNaseH_domain"/>
</dbReference>
<feature type="domain" description="RNase H type-1" evidence="1">
    <location>
        <begin position="68"/>
        <end position="205"/>
    </location>
</feature>
<comment type="caution">
    <text evidence="2">The sequence shown here is derived from an EMBL/GenBank/DDBJ whole genome shotgun (WGS) entry which is preliminary data.</text>
</comment>
<dbReference type="OrthoDB" id="2680098at2"/>
<keyword evidence="2" id="KW-0808">Transferase</keyword>
<dbReference type="PROSITE" id="PS50879">
    <property type="entry name" value="RNASE_H_1"/>
    <property type="match status" value="1"/>
</dbReference>
<dbReference type="InterPro" id="IPR012337">
    <property type="entry name" value="RNaseH-like_sf"/>
</dbReference>
<dbReference type="CDD" id="cd09279">
    <property type="entry name" value="RNase_HI_like"/>
    <property type="match status" value="1"/>
</dbReference>